<evidence type="ECO:0000313" key="5">
    <source>
        <dbReference type="EMBL" id="QLG29303.1"/>
    </source>
</evidence>
<gene>
    <name evidence="5" type="ORF">HUG10_17980</name>
</gene>
<evidence type="ECO:0000256" key="2">
    <source>
        <dbReference type="SAM" id="Phobius"/>
    </source>
</evidence>
<dbReference type="Pfam" id="PF24036">
    <property type="entry name" value="DUF7345"/>
    <property type="match status" value="1"/>
</dbReference>
<keyword evidence="2" id="KW-1133">Transmembrane helix</keyword>
<name>A0A7D5L2Z9_9EURY</name>
<feature type="compositionally biased region" description="Low complexity" evidence="1">
    <location>
        <begin position="280"/>
        <end position="291"/>
    </location>
</feature>
<dbReference type="GeneID" id="56030763"/>
<feature type="region of interest" description="Disordered" evidence="1">
    <location>
        <begin position="258"/>
        <end position="337"/>
    </location>
</feature>
<dbReference type="RefSeq" id="WP_179170877.1">
    <property type="nucleotide sequence ID" value="NZ_CP058529.1"/>
</dbReference>
<evidence type="ECO:0000259" key="3">
    <source>
        <dbReference type="Pfam" id="PF24034"/>
    </source>
</evidence>
<dbReference type="SUPFAM" id="SSF46785">
    <property type="entry name" value="Winged helix' DNA-binding domain"/>
    <property type="match status" value="1"/>
</dbReference>
<evidence type="ECO:0000256" key="1">
    <source>
        <dbReference type="SAM" id="MobiDB-lite"/>
    </source>
</evidence>
<sequence>MRHVALLLAVLCLLAPLTVVGASAATDGDAHDAPRPAVATPFEATETSFTISLQSDGDARWTVAVLYRFEDEEAQSAFETYAEEYESGDSSTGPSADVFRNAASVASNTTNREMSVRSVNRTAELRNETAGVLRLRFTWTDFLERRSTGEYVLGDVFVSGSEETWFRTLGAGQRVVIQPPPGYTTTNVSVGDARNRIVNRNIVISDPYTFADGDIAITYEPGSQPQPFWQDTQVLLGSAGLLVLLVTAVYIVSRRRNGVGRGHTEHGGTSKVLPPGDSPGEASALAASADGNDGGDGTGGGGSGANDPDEPAPEPAPELLSDEERVERLLDRNGGRMRQADIVKETGWSDAKVSQLLSTMAEDGEVEKLRLGRENLISLPDEEGEDGDPDGDDR</sequence>
<dbReference type="EMBL" id="CP058529">
    <property type="protein sequence ID" value="QLG29303.1"/>
    <property type="molecule type" value="Genomic_DNA"/>
</dbReference>
<reference evidence="5 6" key="1">
    <citation type="submission" date="2020-07" db="EMBL/GenBank/DDBJ databases">
        <title>Gai3-2, isolated from salt lake.</title>
        <authorList>
            <person name="Cui H."/>
            <person name="Shi X."/>
        </authorList>
    </citation>
    <scope>NUCLEOTIDE SEQUENCE [LARGE SCALE GENOMIC DNA]</scope>
    <source>
        <strain evidence="5 6">Gai3-2</strain>
    </source>
</reference>
<dbReference type="Proteomes" id="UP000509750">
    <property type="component" value="Chromosome"/>
</dbReference>
<dbReference type="InterPro" id="IPR036390">
    <property type="entry name" value="WH_DNA-bd_sf"/>
</dbReference>
<feature type="compositionally biased region" description="Basic and acidic residues" evidence="1">
    <location>
        <begin position="322"/>
        <end position="337"/>
    </location>
</feature>
<accession>A0A7D5L2Z9</accession>
<evidence type="ECO:0000313" key="6">
    <source>
        <dbReference type="Proteomes" id="UP000509750"/>
    </source>
</evidence>
<dbReference type="InterPro" id="IPR055769">
    <property type="entry name" value="DUF7345"/>
</dbReference>
<protein>
    <recommendedName>
        <fullName evidence="7">IclR helix-turn-helix domain-containing protein</fullName>
    </recommendedName>
</protein>
<feature type="compositionally biased region" description="Acidic residues" evidence="1">
    <location>
        <begin position="380"/>
        <end position="394"/>
    </location>
</feature>
<dbReference type="AlphaFoldDB" id="A0A7D5L2Z9"/>
<feature type="transmembrane region" description="Helical" evidence="2">
    <location>
        <begin position="234"/>
        <end position="252"/>
    </location>
</feature>
<dbReference type="Pfam" id="PF24034">
    <property type="entry name" value="DUF7343"/>
    <property type="match status" value="1"/>
</dbReference>
<evidence type="ECO:0008006" key="7">
    <source>
        <dbReference type="Google" id="ProtNLM"/>
    </source>
</evidence>
<dbReference type="KEGG" id="halg:HUG10_17980"/>
<dbReference type="OrthoDB" id="147932at2157"/>
<keyword evidence="6" id="KW-1185">Reference proteome</keyword>
<organism evidence="5 6">
    <name type="scientific">Halorarum halophilum</name>
    <dbReference type="NCBI Taxonomy" id="2743090"/>
    <lineage>
        <taxon>Archaea</taxon>
        <taxon>Methanobacteriati</taxon>
        <taxon>Methanobacteriota</taxon>
        <taxon>Stenosarchaea group</taxon>
        <taxon>Halobacteria</taxon>
        <taxon>Halobacteriales</taxon>
        <taxon>Haloferacaceae</taxon>
        <taxon>Halorarum</taxon>
    </lineage>
</organism>
<feature type="region of interest" description="Disordered" evidence="1">
    <location>
        <begin position="372"/>
        <end position="394"/>
    </location>
</feature>
<feature type="domain" description="DUF7343" evidence="3">
    <location>
        <begin position="319"/>
        <end position="380"/>
    </location>
</feature>
<evidence type="ECO:0000259" key="4">
    <source>
        <dbReference type="Pfam" id="PF24036"/>
    </source>
</evidence>
<proteinExistence type="predicted"/>
<keyword evidence="2" id="KW-0812">Transmembrane</keyword>
<feature type="domain" description="DUF7345" evidence="4">
    <location>
        <begin position="50"/>
        <end position="183"/>
    </location>
</feature>
<dbReference type="InterPro" id="IPR055767">
    <property type="entry name" value="DUF7343"/>
</dbReference>
<keyword evidence="2" id="KW-0472">Membrane</keyword>
<feature type="compositionally biased region" description="Gly residues" evidence="1">
    <location>
        <begin position="292"/>
        <end position="304"/>
    </location>
</feature>